<feature type="domain" description="C2H2-type" evidence="6">
    <location>
        <begin position="160"/>
        <end position="187"/>
    </location>
</feature>
<keyword evidence="4" id="KW-0862">Zinc</keyword>
<gene>
    <name evidence="7" type="primary">Dere\GG17209</name>
    <name evidence="7" type="ORF">Dere_GG17209</name>
</gene>
<sequence length="216" mass="25012">MKEISGQMCTVCLGDLQAAIKFRQRCIIAEKQNLERIECASRYSPTDPILYEYIDDKQIESELDESILSPEVKDLPERTSEKLSAPVGSNHQTPIGVDSGPYECQDCGKTINNKANFQEHILRHTGIKNFYCDFWDCEKSFATRKELTSHMRTHTGEQPFVCVYCPRRFSSSSARQEHHRRHRNDRRYECDMCEKSFVSSGCLSKHKMTHVATRKH</sequence>
<dbReference type="InterPro" id="IPR050329">
    <property type="entry name" value="GLI_C2H2-zinc-finger"/>
</dbReference>
<dbReference type="eggNOG" id="KOG1721">
    <property type="taxonomic scope" value="Eukaryota"/>
</dbReference>
<dbReference type="HOGENOM" id="CLU_002678_94_3_1"/>
<dbReference type="Gene3D" id="3.30.160.60">
    <property type="entry name" value="Classic Zinc Finger"/>
    <property type="match status" value="4"/>
</dbReference>
<dbReference type="GO" id="GO:0045944">
    <property type="term" value="P:positive regulation of transcription by RNA polymerase II"/>
    <property type="evidence" value="ECO:0007669"/>
    <property type="project" value="UniProtKB-ARBA"/>
</dbReference>
<dbReference type="PANTHER" id="PTHR19818">
    <property type="entry name" value="ZINC FINGER PROTEIN ZIC AND GLI"/>
    <property type="match status" value="1"/>
</dbReference>
<dbReference type="Pfam" id="PF00096">
    <property type="entry name" value="zf-C2H2"/>
    <property type="match status" value="4"/>
</dbReference>
<dbReference type="EMBL" id="CH954181">
    <property type="protein sequence ID" value="EDV49498.1"/>
    <property type="molecule type" value="Genomic_DNA"/>
</dbReference>
<evidence type="ECO:0000313" key="8">
    <source>
        <dbReference type="Proteomes" id="UP000008711"/>
    </source>
</evidence>
<dbReference type="OMA" id="CPKNGHL"/>
<protein>
    <submittedName>
        <fullName evidence="7">GG17209</fullName>
    </submittedName>
</protein>
<evidence type="ECO:0000256" key="3">
    <source>
        <dbReference type="ARBA" id="ARBA00022771"/>
    </source>
</evidence>
<evidence type="ECO:0000256" key="1">
    <source>
        <dbReference type="ARBA" id="ARBA00022723"/>
    </source>
</evidence>
<dbReference type="PROSITE" id="PS50157">
    <property type="entry name" value="ZINC_FINGER_C2H2_2"/>
    <property type="match status" value="4"/>
</dbReference>
<evidence type="ECO:0000256" key="4">
    <source>
        <dbReference type="ARBA" id="ARBA00022833"/>
    </source>
</evidence>
<dbReference type="FunFam" id="3.30.160.60:FF:000125">
    <property type="entry name" value="Putative zinc finger protein 143"/>
    <property type="match status" value="1"/>
</dbReference>
<dbReference type="KEGG" id="der:6554010"/>
<accession>B3P4I3</accession>
<feature type="domain" description="C2H2-type" evidence="6">
    <location>
        <begin position="188"/>
        <end position="215"/>
    </location>
</feature>
<dbReference type="InterPro" id="IPR013087">
    <property type="entry name" value="Znf_C2H2_type"/>
</dbReference>
<evidence type="ECO:0000256" key="5">
    <source>
        <dbReference type="PROSITE-ProRule" id="PRU00042"/>
    </source>
</evidence>
<dbReference type="GO" id="GO:0000978">
    <property type="term" value="F:RNA polymerase II cis-regulatory region sequence-specific DNA binding"/>
    <property type="evidence" value="ECO:0007669"/>
    <property type="project" value="TreeGrafter"/>
</dbReference>
<keyword evidence="2" id="KW-0677">Repeat</keyword>
<organism evidence="7 8">
    <name type="scientific">Drosophila erecta</name>
    <name type="common">Fruit fly</name>
    <dbReference type="NCBI Taxonomy" id="7220"/>
    <lineage>
        <taxon>Eukaryota</taxon>
        <taxon>Metazoa</taxon>
        <taxon>Ecdysozoa</taxon>
        <taxon>Arthropoda</taxon>
        <taxon>Hexapoda</taxon>
        <taxon>Insecta</taxon>
        <taxon>Pterygota</taxon>
        <taxon>Neoptera</taxon>
        <taxon>Endopterygota</taxon>
        <taxon>Diptera</taxon>
        <taxon>Brachycera</taxon>
        <taxon>Muscomorpha</taxon>
        <taxon>Ephydroidea</taxon>
        <taxon>Drosophilidae</taxon>
        <taxon>Drosophila</taxon>
        <taxon>Sophophora</taxon>
    </lineage>
</organism>
<dbReference type="PhylomeDB" id="B3P4I3"/>
<dbReference type="InterPro" id="IPR036236">
    <property type="entry name" value="Znf_C2H2_sf"/>
</dbReference>
<dbReference type="SUPFAM" id="SSF57667">
    <property type="entry name" value="beta-beta-alpha zinc fingers"/>
    <property type="match status" value="2"/>
</dbReference>
<keyword evidence="8" id="KW-1185">Reference proteome</keyword>
<feature type="domain" description="C2H2-type" evidence="6">
    <location>
        <begin position="130"/>
        <end position="159"/>
    </location>
</feature>
<dbReference type="OrthoDB" id="8113227at2759"/>
<evidence type="ECO:0000313" key="7">
    <source>
        <dbReference type="EMBL" id="EDV49498.1"/>
    </source>
</evidence>
<dbReference type="GO" id="GO:0000981">
    <property type="term" value="F:DNA-binding transcription factor activity, RNA polymerase II-specific"/>
    <property type="evidence" value="ECO:0007669"/>
    <property type="project" value="TreeGrafter"/>
</dbReference>
<dbReference type="Proteomes" id="UP000008711">
    <property type="component" value="Unassembled WGS sequence"/>
</dbReference>
<dbReference type="SMART" id="SM00355">
    <property type="entry name" value="ZnF_C2H2"/>
    <property type="match status" value="4"/>
</dbReference>
<dbReference type="AlphaFoldDB" id="B3P4I3"/>
<reference evidence="7 8" key="2">
    <citation type="journal article" date="2008" name="Bioinformatics">
        <title>Assembly reconciliation.</title>
        <authorList>
            <person name="Zimin A.V."/>
            <person name="Smith D.R."/>
            <person name="Sutton G."/>
            <person name="Yorke J.A."/>
        </authorList>
    </citation>
    <scope>NUCLEOTIDE SEQUENCE [LARGE SCALE GENOMIC DNA]</scope>
    <source>
        <strain evidence="7 8">TSC#14021-0224.01</strain>
    </source>
</reference>
<dbReference type="PROSITE" id="PS00028">
    <property type="entry name" value="ZINC_FINGER_C2H2_1"/>
    <property type="match status" value="4"/>
</dbReference>
<reference evidence="7 8" key="1">
    <citation type="journal article" date="2007" name="Nature">
        <title>Evolution of genes and genomes on the Drosophila phylogeny.</title>
        <authorList>
            <consortium name="Drosophila 12 Genomes Consortium"/>
            <person name="Clark A.G."/>
            <person name="Eisen M.B."/>
            <person name="Smith D.R."/>
            <person name="Bergman C.M."/>
            <person name="Oliver B."/>
            <person name="Markow T.A."/>
            <person name="Kaufman T.C."/>
            <person name="Kellis M."/>
            <person name="Gelbart W."/>
            <person name="Iyer V.N."/>
            <person name="Pollard D.A."/>
            <person name="Sackton T.B."/>
            <person name="Larracuente A.M."/>
            <person name="Singh N.D."/>
            <person name="Abad J.P."/>
            <person name="Abt D.N."/>
            <person name="Adryan B."/>
            <person name="Aguade M."/>
            <person name="Akashi H."/>
            <person name="Anderson W.W."/>
            <person name="Aquadro C.F."/>
            <person name="Ardell D.H."/>
            <person name="Arguello R."/>
            <person name="Artieri C.G."/>
            <person name="Barbash D.A."/>
            <person name="Barker D."/>
            <person name="Barsanti P."/>
            <person name="Batterham P."/>
            <person name="Batzoglou S."/>
            <person name="Begun D."/>
            <person name="Bhutkar A."/>
            <person name="Blanco E."/>
            <person name="Bosak S.A."/>
            <person name="Bradley R.K."/>
            <person name="Brand A.D."/>
            <person name="Brent M.R."/>
            <person name="Brooks A.N."/>
            <person name="Brown R.H."/>
            <person name="Butlin R.K."/>
            <person name="Caggese C."/>
            <person name="Calvi B.R."/>
            <person name="Bernardo de Carvalho A."/>
            <person name="Caspi A."/>
            <person name="Castrezana S."/>
            <person name="Celniker S.E."/>
            <person name="Chang J.L."/>
            <person name="Chapple C."/>
            <person name="Chatterji S."/>
            <person name="Chinwalla A."/>
            <person name="Civetta A."/>
            <person name="Clifton S.W."/>
            <person name="Comeron J.M."/>
            <person name="Costello J.C."/>
            <person name="Coyne J.A."/>
            <person name="Daub J."/>
            <person name="David R.G."/>
            <person name="Delcher A.L."/>
            <person name="Delehaunty K."/>
            <person name="Do C.B."/>
            <person name="Ebling H."/>
            <person name="Edwards K."/>
            <person name="Eickbush T."/>
            <person name="Evans J.D."/>
            <person name="Filipski A."/>
            <person name="Findeiss S."/>
            <person name="Freyhult E."/>
            <person name="Fulton L."/>
            <person name="Fulton R."/>
            <person name="Garcia A.C."/>
            <person name="Gardiner A."/>
            <person name="Garfield D.A."/>
            <person name="Garvin B.E."/>
            <person name="Gibson G."/>
            <person name="Gilbert D."/>
            <person name="Gnerre S."/>
            <person name="Godfrey J."/>
            <person name="Good R."/>
            <person name="Gotea V."/>
            <person name="Gravely B."/>
            <person name="Greenberg A.J."/>
            <person name="Griffiths-Jones S."/>
            <person name="Gross S."/>
            <person name="Guigo R."/>
            <person name="Gustafson E.A."/>
            <person name="Haerty W."/>
            <person name="Hahn M.W."/>
            <person name="Halligan D.L."/>
            <person name="Halpern A.L."/>
            <person name="Halter G.M."/>
            <person name="Han M.V."/>
            <person name="Heger A."/>
            <person name="Hillier L."/>
            <person name="Hinrichs A.S."/>
            <person name="Holmes I."/>
            <person name="Hoskins R.A."/>
            <person name="Hubisz M.J."/>
            <person name="Hultmark D."/>
            <person name="Huntley M.A."/>
            <person name="Jaffe D.B."/>
            <person name="Jagadeeshan S."/>
            <person name="Jeck W.R."/>
            <person name="Johnson J."/>
            <person name="Jones C.D."/>
            <person name="Jordan W.C."/>
            <person name="Karpen G.H."/>
            <person name="Kataoka E."/>
            <person name="Keightley P.D."/>
            <person name="Kheradpour P."/>
            <person name="Kirkness E.F."/>
            <person name="Koerich L.B."/>
            <person name="Kristiansen K."/>
            <person name="Kudrna D."/>
            <person name="Kulathinal R.J."/>
            <person name="Kumar S."/>
            <person name="Kwok R."/>
            <person name="Lander E."/>
            <person name="Langley C.H."/>
            <person name="Lapoint R."/>
            <person name="Lazzaro B.P."/>
            <person name="Lee S.J."/>
            <person name="Levesque L."/>
            <person name="Li R."/>
            <person name="Lin C.F."/>
            <person name="Lin M.F."/>
            <person name="Lindblad-Toh K."/>
            <person name="Llopart A."/>
            <person name="Long M."/>
            <person name="Low L."/>
            <person name="Lozovsky E."/>
            <person name="Lu J."/>
            <person name="Luo M."/>
            <person name="Machado C.A."/>
            <person name="Makalowski W."/>
            <person name="Marzo M."/>
            <person name="Matsuda M."/>
            <person name="Matzkin L."/>
            <person name="McAllister B."/>
            <person name="McBride C.S."/>
            <person name="McKernan B."/>
            <person name="McKernan K."/>
            <person name="Mendez-Lago M."/>
            <person name="Minx P."/>
            <person name="Mollenhauer M.U."/>
            <person name="Montooth K."/>
            <person name="Mount S.M."/>
            <person name="Mu X."/>
            <person name="Myers E."/>
            <person name="Negre B."/>
            <person name="Newfeld S."/>
            <person name="Nielsen R."/>
            <person name="Noor M.A."/>
            <person name="O'Grady P."/>
            <person name="Pachter L."/>
            <person name="Papaceit M."/>
            <person name="Parisi M.J."/>
            <person name="Parisi M."/>
            <person name="Parts L."/>
            <person name="Pedersen J.S."/>
            <person name="Pesole G."/>
            <person name="Phillippy A.M."/>
            <person name="Ponting C.P."/>
            <person name="Pop M."/>
            <person name="Porcelli D."/>
            <person name="Powell J.R."/>
            <person name="Prohaska S."/>
            <person name="Pruitt K."/>
            <person name="Puig M."/>
            <person name="Quesneville H."/>
            <person name="Ram K.R."/>
            <person name="Rand D."/>
            <person name="Rasmussen M.D."/>
            <person name="Reed L.K."/>
            <person name="Reenan R."/>
            <person name="Reily A."/>
            <person name="Remington K.A."/>
            <person name="Rieger T.T."/>
            <person name="Ritchie M.G."/>
            <person name="Robin C."/>
            <person name="Rogers Y.H."/>
            <person name="Rohde C."/>
            <person name="Rozas J."/>
            <person name="Rubenfield M.J."/>
            <person name="Ruiz A."/>
            <person name="Russo S."/>
            <person name="Salzberg S.L."/>
            <person name="Sanchez-Gracia A."/>
            <person name="Saranga D.J."/>
            <person name="Sato H."/>
            <person name="Schaeffer S.W."/>
            <person name="Schatz M.C."/>
            <person name="Schlenke T."/>
            <person name="Schwartz R."/>
            <person name="Segarra C."/>
            <person name="Singh R.S."/>
            <person name="Sirot L."/>
            <person name="Sirota M."/>
            <person name="Sisneros N.B."/>
            <person name="Smith C.D."/>
            <person name="Smith T.F."/>
            <person name="Spieth J."/>
            <person name="Stage D.E."/>
            <person name="Stark A."/>
            <person name="Stephan W."/>
            <person name="Strausberg R.L."/>
            <person name="Strempel S."/>
            <person name="Sturgill D."/>
            <person name="Sutton G."/>
            <person name="Sutton G.G."/>
            <person name="Tao W."/>
            <person name="Teichmann S."/>
            <person name="Tobari Y.N."/>
            <person name="Tomimura Y."/>
            <person name="Tsolas J.M."/>
            <person name="Valente V.L."/>
            <person name="Venter E."/>
            <person name="Venter J.C."/>
            <person name="Vicario S."/>
            <person name="Vieira F.G."/>
            <person name="Vilella A.J."/>
            <person name="Villasante A."/>
            <person name="Walenz B."/>
            <person name="Wang J."/>
            <person name="Wasserman M."/>
            <person name="Watts T."/>
            <person name="Wilson D."/>
            <person name="Wilson R.K."/>
            <person name="Wing R.A."/>
            <person name="Wolfner M.F."/>
            <person name="Wong A."/>
            <person name="Wong G.K."/>
            <person name="Wu C.I."/>
            <person name="Wu G."/>
            <person name="Yamamoto D."/>
            <person name="Yang H.P."/>
            <person name="Yang S.P."/>
            <person name="Yorke J.A."/>
            <person name="Yoshida K."/>
            <person name="Zdobnov E."/>
            <person name="Zhang P."/>
            <person name="Zhang Y."/>
            <person name="Zimin A.V."/>
            <person name="Baldwin J."/>
            <person name="Abdouelleil A."/>
            <person name="Abdulkadir J."/>
            <person name="Abebe A."/>
            <person name="Abera B."/>
            <person name="Abreu J."/>
            <person name="Acer S.C."/>
            <person name="Aftuck L."/>
            <person name="Alexander A."/>
            <person name="An P."/>
            <person name="Anderson E."/>
            <person name="Anderson S."/>
            <person name="Arachi H."/>
            <person name="Azer M."/>
            <person name="Bachantsang P."/>
            <person name="Barry A."/>
            <person name="Bayul T."/>
            <person name="Berlin A."/>
            <person name="Bessette D."/>
            <person name="Bloom T."/>
            <person name="Blye J."/>
            <person name="Boguslavskiy L."/>
            <person name="Bonnet C."/>
            <person name="Boukhgalter B."/>
            <person name="Bourzgui I."/>
            <person name="Brown A."/>
            <person name="Cahill P."/>
            <person name="Channer S."/>
            <person name="Cheshatsang Y."/>
            <person name="Chuda L."/>
            <person name="Citroen M."/>
            <person name="Collymore A."/>
            <person name="Cooke P."/>
            <person name="Costello M."/>
            <person name="D'Aco K."/>
            <person name="Daza R."/>
            <person name="De Haan G."/>
            <person name="DeGray S."/>
            <person name="DeMaso C."/>
            <person name="Dhargay N."/>
            <person name="Dooley K."/>
            <person name="Dooley E."/>
            <person name="Doricent M."/>
            <person name="Dorje P."/>
            <person name="Dorjee K."/>
            <person name="Dupes A."/>
            <person name="Elong R."/>
            <person name="Falk J."/>
            <person name="Farina A."/>
            <person name="Faro S."/>
            <person name="Ferguson D."/>
            <person name="Fisher S."/>
            <person name="Foley C.D."/>
            <person name="Franke A."/>
            <person name="Friedrich D."/>
            <person name="Gadbois L."/>
            <person name="Gearin G."/>
            <person name="Gearin C.R."/>
            <person name="Giannoukos G."/>
            <person name="Goode T."/>
            <person name="Graham J."/>
            <person name="Grandbois E."/>
            <person name="Grewal S."/>
            <person name="Gyaltsen K."/>
            <person name="Hafez N."/>
            <person name="Hagos B."/>
            <person name="Hall J."/>
            <person name="Henson C."/>
            <person name="Hollinger A."/>
            <person name="Honan T."/>
            <person name="Huard M.D."/>
            <person name="Hughes L."/>
            <person name="Hurhula B."/>
            <person name="Husby M.E."/>
            <person name="Kamat A."/>
            <person name="Kanga B."/>
            <person name="Kashin S."/>
            <person name="Khazanovich D."/>
            <person name="Kisner P."/>
            <person name="Lance K."/>
            <person name="Lara M."/>
            <person name="Lee W."/>
            <person name="Lennon N."/>
            <person name="Letendre F."/>
            <person name="LeVine R."/>
            <person name="Lipovsky A."/>
            <person name="Liu X."/>
            <person name="Liu J."/>
            <person name="Liu S."/>
            <person name="Lokyitsang T."/>
            <person name="Lokyitsang Y."/>
            <person name="Lubonja R."/>
            <person name="Lui A."/>
            <person name="MacDonald P."/>
            <person name="Magnisalis V."/>
            <person name="Maru K."/>
            <person name="Matthews C."/>
            <person name="McCusker W."/>
            <person name="McDonough S."/>
            <person name="Mehta T."/>
            <person name="Meldrim J."/>
            <person name="Meneus L."/>
            <person name="Mihai O."/>
            <person name="Mihalev A."/>
            <person name="Mihova T."/>
            <person name="Mittelman R."/>
            <person name="Mlenga V."/>
            <person name="Montmayeur A."/>
            <person name="Mulrain L."/>
            <person name="Navidi A."/>
            <person name="Naylor J."/>
            <person name="Negash T."/>
            <person name="Nguyen T."/>
            <person name="Nguyen N."/>
            <person name="Nicol R."/>
            <person name="Norbu C."/>
            <person name="Norbu N."/>
            <person name="Novod N."/>
            <person name="O'Neill B."/>
            <person name="Osman S."/>
            <person name="Markiewicz E."/>
            <person name="Oyono O.L."/>
            <person name="Patti C."/>
            <person name="Phunkhang P."/>
            <person name="Pierre F."/>
            <person name="Priest M."/>
            <person name="Raghuraman S."/>
            <person name="Rege F."/>
            <person name="Reyes R."/>
            <person name="Rise C."/>
            <person name="Rogov P."/>
            <person name="Ross K."/>
            <person name="Ryan E."/>
            <person name="Settipalli S."/>
            <person name="Shea T."/>
            <person name="Sherpa N."/>
            <person name="Shi L."/>
            <person name="Shih D."/>
            <person name="Sparrow T."/>
            <person name="Spaulding J."/>
            <person name="Stalker J."/>
            <person name="Stange-Thomann N."/>
            <person name="Stavropoulos S."/>
            <person name="Stone C."/>
            <person name="Strader C."/>
            <person name="Tesfaye S."/>
            <person name="Thomson T."/>
            <person name="Thoulutsang Y."/>
            <person name="Thoulutsang D."/>
            <person name="Topham K."/>
            <person name="Topping I."/>
            <person name="Tsamla T."/>
            <person name="Vassiliev H."/>
            <person name="Vo A."/>
            <person name="Wangchuk T."/>
            <person name="Wangdi T."/>
            <person name="Weiand M."/>
            <person name="Wilkinson J."/>
            <person name="Wilson A."/>
            <person name="Yadav S."/>
            <person name="Young G."/>
            <person name="Yu Q."/>
            <person name="Zembek L."/>
            <person name="Zhong D."/>
            <person name="Zimmer A."/>
            <person name="Zwirko Z."/>
            <person name="Jaffe D.B."/>
            <person name="Alvarez P."/>
            <person name="Brockman W."/>
            <person name="Butler J."/>
            <person name="Chin C."/>
            <person name="Gnerre S."/>
            <person name="Grabherr M."/>
            <person name="Kleber M."/>
            <person name="Mauceli E."/>
            <person name="MacCallum I."/>
        </authorList>
    </citation>
    <scope>NUCLEOTIDE SEQUENCE [LARGE SCALE GENOMIC DNA]</scope>
    <source>
        <strain evidence="7 8">TSC#14021-0224.01</strain>
    </source>
</reference>
<keyword evidence="1" id="KW-0479">Metal-binding</keyword>
<proteinExistence type="predicted"/>
<dbReference type="PANTHER" id="PTHR19818:SF139">
    <property type="entry name" value="PAIR-RULE PROTEIN ODD-PAIRED"/>
    <property type="match status" value="1"/>
</dbReference>
<dbReference type="GO" id="GO:0005634">
    <property type="term" value="C:nucleus"/>
    <property type="evidence" value="ECO:0007669"/>
    <property type="project" value="UniProtKB-ARBA"/>
</dbReference>
<evidence type="ECO:0000256" key="2">
    <source>
        <dbReference type="ARBA" id="ARBA00022737"/>
    </source>
</evidence>
<evidence type="ECO:0000259" key="6">
    <source>
        <dbReference type="PROSITE" id="PS50157"/>
    </source>
</evidence>
<name>B3P4I3_DROER</name>
<keyword evidence="3 5" id="KW-0863">Zinc-finger</keyword>
<dbReference type="FunFam" id="3.30.160.60:FF:000446">
    <property type="entry name" value="Zinc finger protein"/>
    <property type="match status" value="2"/>
</dbReference>
<dbReference type="GO" id="GO:0008270">
    <property type="term" value="F:zinc ion binding"/>
    <property type="evidence" value="ECO:0007669"/>
    <property type="project" value="UniProtKB-KW"/>
</dbReference>
<feature type="domain" description="C2H2-type" evidence="6">
    <location>
        <begin position="102"/>
        <end position="129"/>
    </location>
</feature>